<protein>
    <submittedName>
        <fullName evidence="2">Uncharacterized protein</fullName>
    </submittedName>
</protein>
<name>A0A6C0AWM0_9ZZZZ</name>
<keyword evidence="1" id="KW-1133">Transmembrane helix</keyword>
<reference evidence="2" key="1">
    <citation type="journal article" date="2020" name="Nature">
        <title>Giant virus diversity and host interactions through global metagenomics.</title>
        <authorList>
            <person name="Schulz F."/>
            <person name="Roux S."/>
            <person name="Paez-Espino D."/>
            <person name="Jungbluth S."/>
            <person name="Walsh D.A."/>
            <person name="Denef V.J."/>
            <person name="McMahon K.D."/>
            <person name="Konstantinidis K.T."/>
            <person name="Eloe-Fadrosh E.A."/>
            <person name="Kyrpides N.C."/>
            <person name="Woyke T."/>
        </authorList>
    </citation>
    <scope>NUCLEOTIDE SEQUENCE</scope>
    <source>
        <strain evidence="2">GVMAG-S-ERX555965-48</strain>
    </source>
</reference>
<sequence>MKKILNNINSYVYSLNNSKFFAGVVMIILNIGSRYIELKFSKTQESYLRMILGRQILIFAVAWMGTRDIYLSLVVTLIFTLLSDFALNENSNFCLLPETFKTISSSLENNNDIISEEDINKTIKTLEKLKTQKRIQCQNNQYALLNQYK</sequence>
<feature type="transmembrane region" description="Helical" evidence="1">
    <location>
        <begin position="56"/>
        <end position="82"/>
    </location>
</feature>
<keyword evidence="1" id="KW-0472">Membrane</keyword>
<evidence type="ECO:0000313" key="2">
    <source>
        <dbReference type="EMBL" id="QHS84359.1"/>
    </source>
</evidence>
<keyword evidence="1" id="KW-0812">Transmembrane</keyword>
<dbReference type="AlphaFoldDB" id="A0A6C0AWM0"/>
<organism evidence="2">
    <name type="scientific">viral metagenome</name>
    <dbReference type="NCBI Taxonomy" id="1070528"/>
    <lineage>
        <taxon>unclassified sequences</taxon>
        <taxon>metagenomes</taxon>
        <taxon>organismal metagenomes</taxon>
    </lineage>
</organism>
<dbReference type="EMBL" id="MN738784">
    <property type="protein sequence ID" value="QHS84359.1"/>
    <property type="molecule type" value="Genomic_DNA"/>
</dbReference>
<accession>A0A6C0AWM0</accession>
<proteinExistence type="predicted"/>
<feature type="transmembrane region" description="Helical" evidence="1">
    <location>
        <begin position="20"/>
        <end position="36"/>
    </location>
</feature>
<evidence type="ECO:0000256" key="1">
    <source>
        <dbReference type="SAM" id="Phobius"/>
    </source>
</evidence>